<comment type="catalytic activity">
    <reaction evidence="6 8">
        <text>2 superoxide + 2 H(+) = H2O2 + O2</text>
        <dbReference type="Rhea" id="RHEA:20696"/>
        <dbReference type="ChEBI" id="CHEBI:15378"/>
        <dbReference type="ChEBI" id="CHEBI:15379"/>
        <dbReference type="ChEBI" id="CHEBI:16240"/>
        <dbReference type="ChEBI" id="CHEBI:18421"/>
        <dbReference type="EC" id="1.15.1.1"/>
    </reaction>
</comment>
<comment type="similarity">
    <text evidence="2 8">Belongs to the iron/manganese superoxide dismutase family.</text>
</comment>
<evidence type="ECO:0000313" key="12">
    <source>
        <dbReference type="Proteomes" id="UP001255856"/>
    </source>
</evidence>
<keyword evidence="4 8" id="KW-0560">Oxidoreductase</keyword>
<dbReference type="InterPro" id="IPR019833">
    <property type="entry name" value="Mn/Fe_SOD_BS"/>
</dbReference>
<evidence type="ECO:0000256" key="4">
    <source>
        <dbReference type="ARBA" id="ARBA00023002"/>
    </source>
</evidence>
<gene>
    <name evidence="11" type="ORF">QBZ16_002720</name>
</gene>
<name>A0AAD9IKT8_PROWI</name>
<evidence type="ECO:0000256" key="2">
    <source>
        <dbReference type="ARBA" id="ARBA00008714"/>
    </source>
</evidence>
<dbReference type="GO" id="GO:0004784">
    <property type="term" value="F:superoxide dismutase activity"/>
    <property type="evidence" value="ECO:0007669"/>
    <property type="project" value="UniProtKB-EC"/>
</dbReference>
<feature type="binding site" evidence="7">
    <location>
        <position position="172"/>
    </location>
    <ligand>
        <name>Mn(2+)</name>
        <dbReference type="ChEBI" id="CHEBI:29035"/>
    </ligand>
</feature>
<dbReference type="Pfam" id="PF02777">
    <property type="entry name" value="Sod_Fe_C"/>
    <property type="match status" value="1"/>
</dbReference>
<keyword evidence="3 7" id="KW-0479">Metal-binding</keyword>
<evidence type="ECO:0000313" key="11">
    <source>
        <dbReference type="EMBL" id="KAK2079030.1"/>
    </source>
</evidence>
<comment type="caution">
    <text evidence="11">The sequence shown here is derived from an EMBL/GenBank/DDBJ whole genome shotgun (WGS) entry which is preliminary data.</text>
</comment>
<dbReference type="PANTHER" id="PTHR42769:SF3">
    <property type="entry name" value="SUPEROXIDE DISMUTASE [FE] 2, CHLOROPLASTIC"/>
    <property type="match status" value="1"/>
</dbReference>
<dbReference type="PROSITE" id="PS00088">
    <property type="entry name" value="SOD_MN"/>
    <property type="match status" value="1"/>
</dbReference>
<keyword evidence="5" id="KW-0408">Iron</keyword>
<organism evidence="11 12">
    <name type="scientific">Prototheca wickerhamii</name>
    <dbReference type="NCBI Taxonomy" id="3111"/>
    <lineage>
        <taxon>Eukaryota</taxon>
        <taxon>Viridiplantae</taxon>
        <taxon>Chlorophyta</taxon>
        <taxon>core chlorophytes</taxon>
        <taxon>Trebouxiophyceae</taxon>
        <taxon>Chlorellales</taxon>
        <taxon>Chlorellaceae</taxon>
        <taxon>Prototheca</taxon>
    </lineage>
</organism>
<feature type="binding site" evidence="7">
    <location>
        <position position="86"/>
    </location>
    <ligand>
        <name>Mn(2+)</name>
        <dbReference type="ChEBI" id="CHEBI:29035"/>
    </ligand>
</feature>
<evidence type="ECO:0000256" key="8">
    <source>
        <dbReference type="RuleBase" id="RU000414"/>
    </source>
</evidence>
<dbReference type="PRINTS" id="PR01703">
    <property type="entry name" value="MNSODISMTASE"/>
</dbReference>
<dbReference type="Gene3D" id="3.55.40.20">
    <property type="entry name" value="Iron/manganese superoxide dismutase, C-terminal domain"/>
    <property type="match status" value="1"/>
</dbReference>
<evidence type="ECO:0000256" key="3">
    <source>
        <dbReference type="ARBA" id="ARBA00022723"/>
    </source>
</evidence>
<dbReference type="InterPro" id="IPR036324">
    <property type="entry name" value="Mn/Fe_SOD_N_sf"/>
</dbReference>
<dbReference type="PANTHER" id="PTHR42769">
    <property type="entry name" value="SUPEROXIDE DISMUTASE"/>
    <property type="match status" value="1"/>
</dbReference>
<feature type="binding site" evidence="7">
    <location>
        <position position="168"/>
    </location>
    <ligand>
        <name>Mn(2+)</name>
        <dbReference type="ChEBI" id="CHEBI:29035"/>
    </ligand>
</feature>
<feature type="domain" description="Manganese/iron superoxide dismutase N-terminal" evidence="9">
    <location>
        <begin position="8"/>
        <end position="94"/>
    </location>
</feature>
<dbReference type="GO" id="GO:0046872">
    <property type="term" value="F:metal ion binding"/>
    <property type="evidence" value="ECO:0007669"/>
    <property type="project" value="UniProtKB-KW"/>
</dbReference>
<dbReference type="GO" id="GO:0042644">
    <property type="term" value="C:chloroplast nucleoid"/>
    <property type="evidence" value="ECO:0007669"/>
    <property type="project" value="TreeGrafter"/>
</dbReference>
<dbReference type="FunFam" id="1.10.287.990:FF:000002">
    <property type="entry name" value="Superoxide dismutase"/>
    <property type="match status" value="1"/>
</dbReference>
<comment type="function">
    <text evidence="8">Destroys radicals which are normally produced within the cells and which are toxic to biological systems.</text>
</comment>
<sequence length="204" mass="22913">MATKTAPFELPPLPFPIDSLESKGMSKKTFEFHWGKHHQAYITNLNNQIKSKNDLQNLGLEEIIHKTWNGGNPTPEFNNAAQAWNHSFFWECLSPNGGGEPTGALAEAITKDFGSLDAFKEEFAAAAATQFGSGWAWLVDSGKGLAVRKTPNAVTPIVNGETPLLTIDVWEHAYYLDFQNRRPDFIKNFWNIVNWDKVAERYGK</sequence>
<dbReference type="InterPro" id="IPR019832">
    <property type="entry name" value="Mn/Fe_SOD_C"/>
</dbReference>
<dbReference type="PIRSF" id="PIRSF000349">
    <property type="entry name" value="SODismutase"/>
    <property type="match status" value="1"/>
</dbReference>
<dbReference type="Proteomes" id="UP001255856">
    <property type="component" value="Unassembled WGS sequence"/>
</dbReference>
<dbReference type="Gene3D" id="1.10.287.990">
    <property type="entry name" value="Fe,Mn superoxide dismutase (SOD) domain"/>
    <property type="match status" value="1"/>
</dbReference>
<dbReference type="FunFam" id="3.55.40.20:FF:000001">
    <property type="entry name" value="Superoxide dismutase"/>
    <property type="match status" value="1"/>
</dbReference>
<dbReference type="EC" id="1.15.1.1" evidence="8"/>
<reference evidence="11" key="1">
    <citation type="submission" date="2021-01" db="EMBL/GenBank/DDBJ databases">
        <authorList>
            <person name="Eckstrom K.M.E."/>
        </authorList>
    </citation>
    <scope>NUCLEOTIDE SEQUENCE</scope>
    <source>
        <strain evidence="11">UVCC 0001</strain>
    </source>
</reference>
<evidence type="ECO:0000259" key="9">
    <source>
        <dbReference type="Pfam" id="PF00081"/>
    </source>
</evidence>
<dbReference type="SUPFAM" id="SSF54719">
    <property type="entry name" value="Fe,Mn superoxide dismutase (SOD), C-terminal domain"/>
    <property type="match status" value="1"/>
</dbReference>
<protein>
    <recommendedName>
        <fullName evidence="8">Superoxide dismutase</fullName>
        <ecNumber evidence="8">1.15.1.1</ecNumber>
    </recommendedName>
</protein>
<evidence type="ECO:0000256" key="6">
    <source>
        <dbReference type="ARBA" id="ARBA00049204"/>
    </source>
</evidence>
<dbReference type="EMBL" id="JASFZW010000003">
    <property type="protein sequence ID" value="KAK2079030.1"/>
    <property type="molecule type" value="Genomic_DNA"/>
</dbReference>
<dbReference type="InterPro" id="IPR019831">
    <property type="entry name" value="Mn/Fe_SOD_N"/>
</dbReference>
<evidence type="ECO:0000256" key="1">
    <source>
        <dbReference type="ARBA" id="ARBA00001962"/>
    </source>
</evidence>
<evidence type="ECO:0000256" key="5">
    <source>
        <dbReference type="ARBA" id="ARBA00023004"/>
    </source>
</evidence>
<dbReference type="SUPFAM" id="SSF46609">
    <property type="entry name" value="Fe,Mn superoxide dismutase (SOD), N-terminal domain"/>
    <property type="match status" value="1"/>
</dbReference>
<dbReference type="AlphaFoldDB" id="A0AAD9IKT8"/>
<proteinExistence type="inferred from homology"/>
<keyword evidence="12" id="KW-1185">Reference proteome</keyword>
<dbReference type="Pfam" id="PF00081">
    <property type="entry name" value="Sod_Fe_N"/>
    <property type="match status" value="1"/>
</dbReference>
<dbReference type="InterPro" id="IPR001189">
    <property type="entry name" value="Mn/Fe_SOD"/>
</dbReference>
<accession>A0AAD9IKT8</accession>
<feature type="binding site" evidence="7">
    <location>
        <position position="33"/>
    </location>
    <ligand>
        <name>Mn(2+)</name>
        <dbReference type="ChEBI" id="CHEBI:29035"/>
    </ligand>
</feature>
<evidence type="ECO:0000256" key="7">
    <source>
        <dbReference type="PIRSR" id="PIRSR000349-1"/>
    </source>
</evidence>
<feature type="domain" description="Manganese/iron superoxide dismutase C-terminal" evidence="10">
    <location>
        <begin position="101"/>
        <end position="201"/>
    </location>
</feature>
<dbReference type="InterPro" id="IPR036314">
    <property type="entry name" value="SOD_C_sf"/>
</dbReference>
<evidence type="ECO:0000259" key="10">
    <source>
        <dbReference type="Pfam" id="PF02777"/>
    </source>
</evidence>
<comment type="cofactor">
    <cofactor evidence="1">
        <name>Fe cation</name>
        <dbReference type="ChEBI" id="CHEBI:24875"/>
    </cofactor>
</comment>